<dbReference type="InParanoid" id="W0RQL0"/>
<evidence type="ECO:0008006" key="3">
    <source>
        <dbReference type="Google" id="ProtNLM"/>
    </source>
</evidence>
<name>W0RQL0_9BACT</name>
<protein>
    <recommendedName>
        <fullName evidence="3">NADP oxidoreductase coenzyme F420-dependent</fullName>
    </recommendedName>
</protein>
<proteinExistence type="predicted"/>
<gene>
    <name evidence="1" type="ORF">J421_5729</name>
</gene>
<dbReference type="AlphaFoldDB" id="W0RQL0"/>
<geneLocation type="plasmid" evidence="1 2">
    <name>2</name>
</geneLocation>
<reference evidence="1 2" key="1">
    <citation type="journal article" date="2014" name="Genome Announc.">
        <title>Genome Sequence and Methylome of Soil Bacterium Gemmatirosa kalamazoonensis KBS708T, a Member of the Rarely Cultivated Gemmatimonadetes Phylum.</title>
        <authorList>
            <person name="Debruyn J.M."/>
            <person name="Radosevich M."/>
            <person name="Wommack K.E."/>
            <person name="Polson S.W."/>
            <person name="Hauser L.J."/>
            <person name="Fawaz M.N."/>
            <person name="Korlach J."/>
            <person name="Tsai Y.C."/>
        </authorList>
    </citation>
    <scope>NUCLEOTIDE SEQUENCE [LARGE SCALE GENOMIC DNA]</scope>
    <source>
        <strain evidence="1 2">KBS708</strain>
        <plasmid evidence="2">Plasmid 2</plasmid>
    </source>
</reference>
<dbReference type="RefSeq" id="WP_025414571.1">
    <property type="nucleotide sequence ID" value="NZ_CP007130.1"/>
</dbReference>
<accession>W0RQL0</accession>
<dbReference type="HOGENOM" id="CLU_2507982_0_0_0"/>
<keyword evidence="1" id="KW-0614">Plasmid</keyword>
<evidence type="ECO:0000313" key="2">
    <source>
        <dbReference type="Proteomes" id="UP000019151"/>
    </source>
</evidence>
<keyword evidence="2" id="KW-1185">Reference proteome</keyword>
<evidence type="ECO:0000313" key="1">
    <source>
        <dbReference type="EMBL" id="AHG93264.1"/>
    </source>
</evidence>
<dbReference type="KEGG" id="gba:J421_5729"/>
<organism evidence="1 2">
    <name type="scientific">Gemmatirosa kalamazoonensis</name>
    <dbReference type="NCBI Taxonomy" id="861299"/>
    <lineage>
        <taxon>Bacteria</taxon>
        <taxon>Pseudomonadati</taxon>
        <taxon>Gemmatimonadota</taxon>
        <taxon>Gemmatimonadia</taxon>
        <taxon>Gemmatimonadales</taxon>
        <taxon>Gemmatimonadaceae</taxon>
        <taxon>Gemmatirosa</taxon>
    </lineage>
</organism>
<sequence length="85" mass="8910">MHVSILGDGALAAPLTQLSKRAGHTVGQIQEDARTATPYGASDLLILVGSRIAVADTLERLGAVRDDVVIVDATTLDTLEEQRAT</sequence>
<dbReference type="EMBL" id="CP007130">
    <property type="protein sequence ID" value="AHG93264.1"/>
    <property type="molecule type" value="Genomic_DNA"/>
</dbReference>
<dbReference type="Proteomes" id="UP000019151">
    <property type="component" value="Plasmid 2"/>
</dbReference>